<dbReference type="Proteomes" id="UP001153269">
    <property type="component" value="Unassembled WGS sequence"/>
</dbReference>
<evidence type="ECO:0000313" key="1">
    <source>
        <dbReference type="EMBL" id="CAB1424596.1"/>
    </source>
</evidence>
<organism evidence="1 2">
    <name type="scientific">Pleuronectes platessa</name>
    <name type="common">European plaice</name>
    <dbReference type="NCBI Taxonomy" id="8262"/>
    <lineage>
        <taxon>Eukaryota</taxon>
        <taxon>Metazoa</taxon>
        <taxon>Chordata</taxon>
        <taxon>Craniata</taxon>
        <taxon>Vertebrata</taxon>
        <taxon>Euteleostomi</taxon>
        <taxon>Actinopterygii</taxon>
        <taxon>Neopterygii</taxon>
        <taxon>Teleostei</taxon>
        <taxon>Neoteleostei</taxon>
        <taxon>Acanthomorphata</taxon>
        <taxon>Carangaria</taxon>
        <taxon>Pleuronectiformes</taxon>
        <taxon>Pleuronectoidei</taxon>
        <taxon>Pleuronectidae</taxon>
        <taxon>Pleuronectes</taxon>
    </lineage>
</organism>
<dbReference type="AlphaFoldDB" id="A0A9N7U4R3"/>
<gene>
    <name evidence="1" type="ORF">PLEPLA_LOCUS12524</name>
</gene>
<reference evidence="1" key="1">
    <citation type="submission" date="2020-03" db="EMBL/GenBank/DDBJ databases">
        <authorList>
            <person name="Weist P."/>
        </authorList>
    </citation>
    <scope>NUCLEOTIDE SEQUENCE</scope>
</reference>
<evidence type="ECO:0000313" key="2">
    <source>
        <dbReference type="Proteomes" id="UP001153269"/>
    </source>
</evidence>
<comment type="caution">
    <text evidence="1">The sequence shown here is derived from an EMBL/GenBank/DDBJ whole genome shotgun (WGS) entry which is preliminary data.</text>
</comment>
<name>A0A9N7U4R3_PLEPL</name>
<keyword evidence="2" id="KW-1185">Reference proteome</keyword>
<proteinExistence type="predicted"/>
<accession>A0A9N7U4R3</accession>
<sequence length="102" mass="11535">MFPPAVTDLRSSRWTMVILDGRTPLPPVNTTAAITEQTKRDSSTFYFQPRLAHPTPSARPRLPVCSGSRRSIRLLNLEKPPVPLPTEISKLVEQDKRDENEL</sequence>
<protein>
    <submittedName>
        <fullName evidence="1">Uncharacterized protein</fullName>
    </submittedName>
</protein>
<dbReference type="EMBL" id="CADEAL010000741">
    <property type="protein sequence ID" value="CAB1424596.1"/>
    <property type="molecule type" value="Genomic_DNA"/>
</dbReference>